<name>A0A4U1F2I2_MONMO</name>
<comment type="caution">
    <text evidence="2">The sequence shown here is derived from an EMBL/GenBank/DDBJ whole genome shotgun (WGS) entry which is preliminary data.</text>
</comment>
<reference evidence="3" key="1">
    <citation type="journal article" date="2019" name="IScience">
        <title>Narwhal Genome Reveals Long-Term Low Genetic Diversity despite Current Large Abundance Size.</title>
        <authorList>
            <person name="Westbury M.V."/>
            <person name="Petersen B."/>
            <person name="Garde E."/>
            <person name="Heide-Jorgensen M.P."/>
            <person name="Lorenzen E.D."/>
        </authorList>
    </citation>
    <scope>NUCLEOTIDE SEQUENCE [LARGE SCALE GENOMIC DNA]</scope>
</reference>
<evidence type="ECO:0000313" key="3">
    <source>
        <dbReference type="Proteomes" id="UP000308365"/>
    </source>
</evidence>
<dbReference type="AlphaFoldDB" id="A0A4U1F2I2"/>
<dbReference type="EMBL" id="RWIC01000461">
    <property type="protein sequence ID" value="TKC43501.1"/>
    <property type="molecule type" value="Genomic_DNA"/>
</dbReference>
<feature type="compositionally biased region" description="Basic and acidic residues" evidence="1">
    <location>
        <begin position="263"/>
        <end position="280"/>
    </location>
</feature>
<feature type="region of interest" description="Disordered" evidence="1">
    <location>
        <begin position="256"/>
        <end position="290"/>
    </location>
</feature>
<gene>
    <name evidence="2" type="ORF">EI555_020482</name>
</gene>
<evidence type="ECO:0000256" key="1">
    <source>
        <dbReference type="SAM" id="MobiDB-lite"/>
    </source>
</evidence>
<feature type="region of interest" description="Disordered" evidence="1">
    <location>
        <begin position="1"/>
        <end position="40"/>
    </location>
</feature>
<feature type="non-terminal residue" evidence="2">
    <location>
        <position position="353"/>
    </location>
</feature>
<dbReference type="Proteomes" id="UP000308365">
    <property type="component" value="Unassembled WGS sequence"/>
</dbReference>
<evidence type="ECO:0000313" key="2">
    <source>
        <dbReference type="EMBL" id="TKC43501.1"/>
    </source>
</evidence>
<organism evidence="2 3">
    <name type="scientific">Monodon monoceros</name>
    <name type="common">Narwhal</name>
    <name type="synonym">Ceratodon monodon</name>
    <dbReference type="NCBI Taxonomy" id="40151"/>
    <lineage>
        <taxon>Eukaryota</taxon>
        <taxon>Metazoa</taxon>
        <taxon>Chordata</taxon>
        <taxon>Craniata</taxon>
        <taxon>Vertebrata</taxon>
        <taxon>Euteleostomi</taxon>
        <taxon>Mammalia</taxon>
        <taxon>Eutheria</taxon>
        <taxon>Laurasiatheria</taxon>
        <taxon>Artiodactyla</taxon>
        <taxon>Whippomorpha</taxon>
        <taxon>Cetacea</taxon>
        <taxon>Odontoceti</taxon>
        <taxon>Monodontidae</taxon>
        <taxon>Monodon</taxon>
    </lineage>
</organism>
<protein>
    <submittedName>
        <fullName evidence="2">Uncharacterized protein</fullName>
    </submittedName>
</protein>
<accession>A0A4U1F2I2</accession>
<sequence length="353" mass="36645">PPVAPSDATVQCQGTREPAAEHTSYLQPRGTGAEGQAVPARSSVTLDPTEQIHPTWALTAARAPSTLKHTREAEAGLWYTGSQEVSGFILPALTELRATGAASGAGVTGCLLPGLRRRKTRPVKTCTRGPCSATLGSPGEGAHLALVTLGPELLLCEVNMPGRPSPGACGEPVRLAFVLRLPQTGTCNPAAPAPGPGDHVKERSGIWAALLGPLAGPLASHRLAAPKQHGQVQRDLHGATKVVELRGRMVGCPVASWPADSPRAYDDRSRRDRRPDREEAGSAPPRGIPAHVLPVAQLEGDGAATAAVPALLVHAERNPARGSAHVVFRVLPEFVAHCDPPGTEGHHSGTAPS</sequence>
<proteinExistence type="predicted"/>
<feature type="non-terminal residue" evidence="2">
    <location>
        <position position="1"/>
    </location>
</feature>